<gene>
    <name evidence="3" type="ORF">GCM10011611_60740</name>
</gene>
<proteinExistence type="inferred from homology"/>
<keyword evidence="2" id="KW-0378">Hydrolase</keyword>
<evidence type="ECO:0000313" key="4">
    <source>
        <dbReference type="Proteomes" id="UP000646365"/>
    </source>
</evidence>
<dbReference type="AlphaFoldDB" id="A0A8J3E6Y1"/>
<dbReference type="Pfam" id="PF13279">
    <property type="entry name" value="4HBT_2"/>
    <property type="match status" value="1"/>
</dbReference>
<dbReference type="SUPFAM" id="SSF54637">
    <property type="entry name" value="Thioesterase/thiol ester dehydrase-isomerase"/>
    <property type="match status" value="1"/>
</dbReference>
<dbReference type="RefSeq" id="WP_189051950.1">
    <property type="nucleotide sequence ID" value="NZ_BMJQ01000023.1"/>
</dbReference>
<evidence type="ECO:0000256" key="1">
    <source>
        <dbReference type="ARBA" id="ARBA00005953"/>
    </source>
</evidence>
<reference evidence="3" key="2">
    <citation type="submission" date="2020-09" db="EMBL/GenBank/DDBJ databases">
        <authorList>
            <person name="Sun Q."/>
            <person name="Zhou Y."/>
        </authorList>
    </citation>
    <scope>NUCLEOTIDE SEQUENCE</scope>
    <source>
        <strain evidence="3">CGMCC 1.15725</strain>
    </source>
</reference>
<dbReference type="EMBL" id="BMJQ01000023">
    <property type="protein sequence ID" value="GGF46144.1"/>
    <property type="molecule type" value="Genomic_DNA"/>
</dbReference>
<dbReference type="Proteomes" id="UP000646365">
    <property type="component" value="Unassembled WGS sequence"/>
</dbReference>
<comment type="caution">
    <text evidence="3">The sequence shown here is derived from an EMBL/GenBank/DDBJ whole genome shotgun (WGS) entry which is preliminary data.</text>
</comment>
<evidence type="ECO:0000256" key="2">
    <source>
        <dbReference type="ARBA" id="ARBA00022801"/>
    </source>
</evidence>
<protein>
    <submittedName>
        <fullName evidence="3">Thioesterase</fullName>
    </submittedName>
</protein>
<dbReference type="PANTHER" id="PTHR31793">
    <property type="entry name" value="4-HYDROXYBENZOYL-COA THIOESTERASE FAMILY MEMBER"/>
    <property type="match status" value="1"/>
</dbReference>
<reference evidence="3" key="1">
    <citation type="journal article" date="2014" name="Int. J. Syst. Evol. Microbiol.">
        <title>Complete genome sequence of Corynebacterium casei LMG S-19264T (=DSM 44701T), isolated from a smear-ripened cheese.</title>
        <authorList>
            <consortium name="US DOE Joint Genome Institute (JGI-PGF)"/>
            <person name="Walter F."/>
            <person name="Albersmeier A."/>
            <person name="Kalinowski J."/>
            <person name="Ruckert C."/>
        </authorList>
    </citation>
    <scope>NUCLEOTIDE SEQUENCE</scope>
    <source>
        <strain evidence="3">CGMCC 1.15725</strain>
    </source>
</reference>
<sequence length="146" mass="16459">MTLVDKPTTRADYRWFLDIPTRWMDNDVYGHVNNVVYYSYFDTVVNKMLIAEGLLDIERSPTIGLCVESHCSFAAPLVFPETVEAGLRVGRLGTSSVRYEIGLFRENIEAPAATGHFVHVFVDRTTRRPVPLDETARAILGRLVVA</sequence>
<accession>A0A8J3E6Y1</accession>
<dbReference type="GO" id="GO:0047617">
    <property type="term" value="F:fatty acyl-CoA hydrolase activity"/>
    <property type="evidence" value="ECO:0007669"/>
    <property type="project" value="TreeGrafter"/>
</dbReference>
<comment type="similarity">
    <text evidence="1">Belongs to the 4-hydroxybenzoyl-CoA thioesterase family.</text>
</comment>
<dbReference type="InterPro" id="IPR029069">
    <property type="entry name" value="HotDog_dom_sf"/>
</dbReference>
<dbReference type="CDD" id="cd00586">
    <property type="entry name" value="4HBT"/>
    <property type="match status" value="1"/>
</dbReference>
<dbReference type="InterPro" id="IPR050563">
    <property type="entry name" value="4-hydroxybenzoyl-CoA_TE"/>
</dbReference>
<evidence type="ECO:0000313" key="3">
    <source>
        <dbReference type="EMBL" id="GGF46144.1"/>
    </source>
</evidence>
<organism evidence="3 4">
    <name type="scientific">Aliidongia dinghuensis</name>
    <dbReference type="NCBI Taxonomy" id="1867774"/>
    <lineage>
        <taxon>Bacteria</taxon>
        <taxon>Pseudomonadati</taxon>
        <taxon>Pseudomonadota</taxon>
        <taxon>Alphaproteobacteria</taxon>
        <taxon>Rhodospirillales</taxon>
        <taxon>Dongiaceae</taxon>
        <taxon>Aliidongia</taxon>
    </lineage>
</organism>
<name>A0A8J3E6Y1_9PROT</name>
<dbReference type="PANTHER" id="PTHR31793:SF27">
    <property type="entry name" value="NOVEL THIOESTERASE SUPERFAMILY DOMAIN AND SAPOSIN A-TYPE DOMAIN CONTAINING PROTEIN (0610012H03RIK)"/>
    <property type="match status" value="1"/>
</dbReference>
<dbReference type="Gene3D" id="3.10.129.10">
    <property type="entry name" value="Hotdog Thioesterase"/>
    <property type="match status" value="1"/>
</dbReference>
<keyword evidence="4" id="KW-1185">Reference proteome</keyword>